<gene>
    <name evidence="1" type="ORF">EGT51_07135</name>
</gene>
<proteinExistence type="predicted"/>
<dbReference type="Proteomes" id="UP000297348">
    <property type="component" value="Unassembled WGS sequence"/>
</dbReference>
<comment type="caution">
    <text evidence="1">The sequence shown here is derived from an EMBL/GenBank/DDBJ whole genome shotgun (WGS) entry which is preliminary data.</text>
</comment>
<organism evidence="1 2">
    <name type="scientific">Levilactobacillus suantsaiihabitans</name>
    <dbReference type="NCBI Taxonomy" id="2487722"/>
    <lineage>
        <taxon>Bacteria</taxon>
        <taxon>Bacillati</taxon>
        <taxon>Bacillota</taxon>
        <taxon>Bacilli</taxon>
        <taxon>Lactobacillales</taxon>
        <taxon>Lactobacillaceae</taxon>
        <taxon>Levilactobacillus</taxon>
    </lineage>
</organism>
<dbReference type="RefSeq" id="WP_135368026.1">
    <property type="nucleotide sequence ID" value="NZ_RKLX01000010.1"/>
</dbReference>
<evidence type="ECO:0000313" key="2">
    <source>
        <dbReference type="Proteomes" id="UP000297348"/>
    </source>
</evidence>
<accession>A0A4Z0J9C9</accession>
<reference evidence="1 2" key="1">
    <citation type="submission" date="2018-10" db="EMBL/GenBank/DDBJ databases">
        <title>Lactobacillus sp. R7 and Lactobacillus sp. R19 isolated from fermented mustard green product of Taiwan.</title>
        <authorList>
            <person name="Lin S.-T."/>
        </authorList>
    </citation>
    <scope>NUCLEOTIDE SEQUENCE [LARGE SCALE GENOMIC DNA]</scope>
    <source>
        <strain evidence="1 2">BCRC 81129</strain>
    </source>
</reference>
<dbReference type="AlphaFoldDB" id="A0A4Z0J9C9"/>
<dbReference type="OrthoDB" id="5826790at2"/>
<keyword evidence="2" id="KW-1185">Reference proteome</keyword>
<sequence>MADEPLLVYTNVLDYEFDPVKFDHRFRLVLAETQKPEELPAWFAACPVLAIHKLHRTHDDQSGKLTGPYRYLVLLDQLDGRVPNNQFIQSKTLTFKQARSQKIDTDTIVMLMLKAKKQSVLDSQYILRNPDATDKLFLVHSKSKSSYSLAVMEIQLKNHVLQLITRTFKRSQKSYGYVEREGCLKWCGHSQREDKVWTQDHLNGEKNVIDFFSLETQNDFEWTRLGILLGLLTALQGEMVCFRRQPRLHVSEVTNYLTKRKVTALKQVLKQAGSQTICLVVKNRQPHLQALAEYLLMRMSKSVLLRRAGVVTKMSEAAMPGLNIQLVMNRQDSSYQVSCANRVIQHLTFENFGSFDINTKQYQWQLTTDDDIMNDSRFLMTLSQLLTKRDIIQGRLQLSPSELSAVAMRFSYYLFEKRNRKSEPLCVHVTRLTIAATGQLDFEEADFGEVIAPNESNELLQVAYQVWNADNEKNAWLLGAIQNSQGVFAIYQSDLLTIPKVEEISRNLELANPSHTVCREDLVDVVQKLHYQEPKYIQQRKKVLAELKSLNEAELAISQVGSALELSWRNRVMQDFNKQFHKEHGFWLNLPIRQTTYDNYWGGTYGMGLVEFLGEFYYFVGHSTLIQKRQKRAVPLKKIVAMDSERPRADIVKIFGDLESLMQVGFVRLNQYTVLPFPFKYVHEYQELVAHHYHPNENN</sequence>
<evidence type="ECO:0000313" key="1">
    <source>
        <dbReference type="EMBL" id="TGD18652.1"/>
    </source>
</evidence>
<dbReference type="EMBL" id="RKLX01000010">
    <property type="protein sequence ID" value="TGD18652.1"/>
    <property type="molecule type" value="Genomic_DNA"/>
</dbReference>
<protein>
    <submittedName>
        <fullName evidence="1">Uncharacterized protein</fullName>
    </submittedName>
</protein>
<name>A0A4Z0J9C9_9LACO</name>